<dbReference type="STRING" id="1810504.PG2T_05475"/>
<dbReference type="InterPro" id="IPR029045">
    <property type="entry name" value="ClpP/crotonase-like_dom_sf"/>
</dbReference>
<dbReference type="PROSITE" id="PS00166">
    <property type="entry name" value="ENOYL_COA_HYDRATASE"/>
    <property type="match status" value="1"/>
</dbReference>
<protein>
    <submittedName>
        <fullName evidence="4">Enoyl-CoA hydratase</fullName>
    </submittedName>
</protein>
<dbReference type="KEGG" id="gbi:PG2T_05475"/>
<evidence type="ECO:0000256" key="2">
    <source>
        <dbReference type="ARBA" id="ARBA00023239"/>
    </source>
</evidence>
<gene>
    <name evidence="4" type="ORF">PG2T_05475</name>
</gene>
<accession>A0A1B1YS99</accession>
<dbReference type="InterPro" id="IPR014748">
    <property type="entry name" value="Enoyl-CoA_hydra_C"/>
</dbReference>
<dbReference type="PANTHER" id="PTHR11941">
    <property type="entry name" value="ENOYL-COA HYDRATASE-RELATED"/>
    <property type="match status" value="1"/>
</dbReference>
<evidence type="ECO:0000256" key="1">
    <source>
        <dbReference type="ARBA" id="ARBA00005254"/>
    </source>
</evidence>
<dbReference type="Gene3D" id="1.10.12.10">
    <property type="entry name" value="Lyase 2-enoyl-coa Hydratase, Chain A, domain 2"/>
    <property type="match status" value="1"/>
</dbReference>
<dbReference type="InterPro" id="IPR018376">
    <property type="entry name" value="Enoyl-CoA_hyd/isom_CS"/>
</dbReference>
<dbReference type="Proteomes" id="UP000092952">
    <property type="component" value="Chromosome"/>
</dbReference>
<dbReference type="AlphaFoldDB" id="A0A1B1YS99"/>
<dbReference type="NCBIfam" id="NF006699">
    <property type="entry name" value="PRK09245.1"/>
    <property type="match status" value="1"/>
</dbReference>
<dbReference type="OrthoDB" id="9777711at2"/>
<dbReference type="PANTHER" id="PTHR11941:SF54">
    <property type="entry name" value="ENOYL-COA HYDRATASE, MITOCHONDRIAL"/>
    <property type="match status" value="1"/>
</dbReference>
<name>A0A1B1YS99_9GAMM</name>
<evidence type="ECO:0000313" key="5">
    <source>
        <dbReference type="Proteomes" id="UP000092952"/>
    </source>
</evidence>
<keyword evidence="2" id="KW-0456">Lyase</keyword>
<dbReference type="GO" id="GO:0016829">
    <property type="term" value="F:lyase activity"/>
    <property type="evidence" value="ECO:0007669"/>
    <property type="project" value="UniProtKB-KW"/>
</dbReference>
<keyword evidence="5" id="KW-1185">Reference proteome</keyword>
<dbReference type="EMBL" id="CP014671">
    <property type="protein sequence ID" value="ANX03698.1"/>
    <property type="molecule type" value="Genomic_DNA"/>
</dbReference>
<dbReference type="GO" id="GO:0006635">
    <property type="term" value="P:fatty acid beta-oxidation"/>
    <property type="evidence" value="ECO:0007669"/>
    <property type="project" value="TreeGrafter"/>
</dbReference>
<dbReference type="RefSeq" id="WP_068803274.1">
    <property type="nucleotide sequence ID" value="NZ_CP014671.1"/>
</dbReference>
<organism evidence="4 5">
    <name type="scientific">Immundisolibacter cernigliae</name>
    <dbReference type="NCBI Taxonomy" id="1810504"/>
    <lineage>
        <taxon>Bacteria</taxon>
        <taxon>Pseudomonadati</taxon>
        <taxon>Pseudomonadota</taxon>
        <taxon>Gammaproteobacteria</taxon>
        <taxon>Immundisolibacterales</taxon>
        <taxon>Immundisolibacteraceae</taxon>
        <taxon>Immundisolibacter</taxon>
    </lineage>
</organism>
<proteinExistence type="inferred from homology"/>
<reference evidence="5" key="1">
    <citation type="submission" date="2016-03" db="EMBL/GenBank/DDBJ databases">
        <title>Complete genome sequence of Solimmundus cernigliae, representing a novel lineage of polycyclic aromatic hydrocarbon degraders within the Gammaproteobacteria.</title>
        <authorList>
            <person name="Singleton D.R."/>
            <person name="Dickey A.N."/>
            <person name="Scholl E.H."/>
            <person name="Wright F.A."/>
            <person name="Aitken M.D."/>
        </authorList>
    </citation>
    <scope>NUCLEOTIDE SEQUENCE [LARGE SCALE GENOMIC DNA]</scope>
    <source>
        <strain evidence="5">TR3.2</strain>
    </source>
</reference>
<comment type="similarity">
    <text evidence="1 3">Belongs to the enoyl-CoA hydratase/isomerase family.</text>
</comment>
<dbReference type="InParanoid" id="A0A1B1YS99"/>
<evidence type="ECO:0000256" key="3">
    <source>
        <dbReference type="RuleBase" id="RU003707"/>
    </source>
</evidence>
<sequence length="267" mass="28596">MSYQHVDFEVADRVATLTFNQPETRNAISDEGMIDEIVSVLALVPTRPDISVLIVTGAGEAFSSGGNVKKMQAKDGIFAGSAMDIQQSYRLGIQRIPLALYELEVPVIAAVNGAAVGAGFDVAMMCDLRLAATTARFGETFLNLGIIPGDGGAWFLPRALGHQRAAELTFTGRLVDADEALRLGIVLEVLPPADLMARARQLAAQIAGKPPQALRLAKRLLRAGQAMDLKHFLDYSAALQAACHGTDDHAEALAAFFEKRPGHYQGR</sequence>
<dbReference type="SUPFAM" id="SSF52096">
    <property type="entry name" value="ClpP/crotonase"/>
    <property type="match status" value="1"/>
</dbReference>
<evidence type="ECO:0000313" key="4">
    <source>
        <dbReference type="EMBL" id="ANX03698.1"/>
    </source>
</evidence>
<dbReference type="InterPro" id="IPR001753">
    <property type="entry name" value="Enoyl-CoA_hydra/iso"/>
</dbReference>
<dbReference type="Pfam" id="PF00378">
    <property type="entry name" value="ECH_1"/>
    <property type="match status" value="1"/>
</dbReference>
<dbReference type="CDD" id="cd06558">
    <property type="entry name" value="crotonase-like"/>
    <property type="match status" value="1"/>
</dbReference>
<dbReference type="Gene3D" id="3.90.226.10">
    <property type="entry name" value="2-enoyl-CoA Hydratase, Chain A, domain 1"/>
    <property type="match status" value="1"/>
</dbReference>